<keyword evidence="2" id="KW-0812">Transmembrane</keyword>
<evidence type="ECO:0000313" key="4">
    <source>
        <dbReference type="WBParaSite" id="Pan_g12314.t1"/>
    </source>
</evidence>
<name>A0A7E4UTE7_PANRE</name>
<reference evidence="3" key="1">
    <citation type="journal article" date="2013" name="Genetics">
        <title>The draft genome and transcriptome of Panagrellus redivivus are shaped by the harsh demands of a free-living lifestyle.</title>
        <authorList>
            <person name="Srinivasan J."/>
            <person name="Dillman A.R."/>
            <person name="Macchietto M.G."/>
            <person name="Heikkinen L."/>
            <person name="Lakso M."/>
            <person name="Fracchia K.M."/>
            <person name="Antoshechkin I."/>
            <person name="Mortazavi A."/>
            <person name="Wong G."/>
            <person name="Sternberg P.W."/>
        </authorList>
    </citation>
    <scope>NUCLEOTIDE SEQUENCE [LARGE SCALE GENOMIC DNA]</scope>
    <source>
        <strain evidence="3">MT8872</strain>
    </source>
</reference>
<feature type="transmembrane region" description="Helical" evidence="2">
    <location>
        <begin position="240"/>
        <end position="259"/>
    </location>
</feature>
<feature type="transmembrane region" description="Helical" evidence="2">
    <location>
        <begin position="60"/>
        <end position="89"/>
    </location>
</feature>
<keyword evidence="3" id="KW-1185">Reference proteome</keyword>
<dbReference type="PANTHER" id="PTHR23021">
    <property type="entry name" value="SERPENTINE RECEPTOR, CLASS T"/>
    <property type="match status" value="1"/>
</dbReference>
<dbReference type="SUPFAM" id="SSF81321">
    <property type="entry name" value="Family A G protein-coupled receptor-like"/>
    <property type="match status" value="1"/>
</dbReference>
<keyword evidence="2" id="KW-1133">Transmembrane helix</keyword>
<dbReference type="InterPro" id="IPR019425">
    <property type="entry name" value="7TM_GPCR_serpentine_rcpt_Srt"/>
</dbReference>
<sequence>MAKNWNCDNRTHEEWVALGRPNWQIGALYIVSATFFLIFYIPALWALAHSELLKYSAYKFMFLLGVVDIFGLINAGYICGYSAIVGMIYCMAPTFNYIAGIWAFTCWTTSSSTCVLLALTRCIDMFDTSFGRSIFGGKKTFIWFIIPAFYMFWFIFIAGSCVFNSNIYAYSFDPFFGTPERNGVMDVENYPHMSLALHNISVSIILSSIYALLCLVLGLQTKGVTSVKLGKIQRNTLIQAALICCTVLAAALLYSYMNFFPVGPVFVIVAEMSWLCSHGVPGLLYIFFNASIRRDVIDMFCKSTSVKPSAATTTTNRGVTTTSSSDVY</sequence>
<dbReference type="Pfam" id="PF10321">
    <property type="entry name" value="7TM_GPCR_Srt"/>
    <property type="match status" value="1"/>
</dbReference>
<dbReference type="PANTHER" id="PTHR23021:SF28">
    <property type="entry name" value="SERPENTINE RECEPTOR, CLASS T-RELATED"/>
    <property type="match status" value="1"/>
</dbReference>
<proteinExistence type="predicted"/>
<feature type="region of interest" description="Disordered" evidence="1">
    <location>
        <begin position="309"/>
        <end position="328"/>
    </location>
</feature>
<protein>
    <submittedName>
        <fullName evidence="4">G protein-coupled receptor</fullName>
    </submittedName>
</protein>
<feature type="transmembrane region" description="Helical" evidence="2">
    <location>
        <begin position="195"/>
        <end position="219"/>
    </location>
</feature>
<feature type="transmembrane region" description="Helical" evidence="2">
    <location>
        <begin position="27"/>
        <end position="48"/>
    </location>
</feature>
<evidence type="ECO:0000256" key="1">
    <source>
        <dbReference type="SAM" id="MobiDB-lite"/>
    </source>
</evidence>
<feature type="transmembrane region" description="Helical" evidence="2">
    <location>
        <begin position="140"/>
        <end position="165"/>
    </location>
</feature>
<organism evidence="3 4">
    <name type="scientific">Panagrellus redivivus</name>
    <name type="common">Microworm</name>
    <dbReference type="NCBI Taxonomy" id="6233"/>
    <lineage>
        <taxon>Eukaryota</taxon>
        <taxon>Metazoa</taxon>
        <taxon>Ecdysozoa</taxon>
        <taxon>Nematoda</taxon>
        <taxon>Chromadorea</taxon>
        <taxon>Rhabditida</taxon>
        <taxon>Tylenchina</taxon>
        <taxon>Panagrolaimomorpha</taxon>
        <taxon>Panagrolaimoidea</taxon>
        <taxon>Panagrolaimidae</taxon>
        <taxon>Panagrellus</taxon>
    </lineage>
</organism>
<reference evidence="4" key="2">
    <citation type="submission" date="2020-10" db="UniProtKB">
        <authorList>
            <consortium name="WormBaseParasite"/>
        </authorList>
    </citation>
    <scope>IDENTIFICATION</scope>
</reference>
<keyword evidence="2" id="KW-0472">Membrane</keyword>
<dbReference type="AlphaFoldDB" id="A0A7E4UTE7"/>
<dbReference type="WBParaSite" id="Pan_g12314.t1">
    <property type="protein sequence ID" value="Pan_g12314.t1"/>
    <property type="gene ID" value="Pan_g12314"/>
</dbReference>
<dbReference type="Gene3D" id="1.20.1070.10">
    <property type="entry name" value="Rhodopsin 7-helix transmembrane proteins"/>
    <property type="match status" value="1"/>
</dbReference>
<feature type="transmembrane region" description="Helical" evidence="2">
    <location>
        <begin position="95"/>
        <end position="119"/>
    </location>
</feature>
<accession>A0A7E4UTE7</accession>
<dbReference type="Proteomes" id="UP000492821">
    <property type="component" value="Unassembled WGS sequence"/>
</dbReference>
<evidence type="ECO:0000256" key="2">
    <source>
        <dbReference type="SAM" id="Phobius"/>
    </source>
</evidence>
<evidence type="ECO:0000313" key="3">
    <source>
        <dbReference type="Proteomes" id="UP000492821"/>
    </source>
</evidence>
<feature type="transmembrane region" description="Helical" evidence="2">
    <location>
        <begin position="265"/>
        <end position="288"/>
    </location>
</feature>